<dbReference type="InterPro" id="IPR027417">
    <property type="entry name" value="P-loop_NTPase"/>
</dbReference>
<evidence type="ECO:0000256" key="9">
    <source>
        <dbReference type="ARBA" id="ARBA00023136"/>
    </source>
</evidence>
<keyword evidence="4 10" id="KW-0812">Transmembrane</keyword>
<dbReference type="RefSeq" id="WP_183597089.1">
    <property type="nucleotide sequence ID" value="NZ_JACHXK010000001.1"/>
</dbReference>
<feature type="transmembrane region" description="Helical" evidence="10">
    <location>
        <begin position="149"/>
        <end position="170"/>
    </location>
</feature>
<keyword evidence="3" id="KW-1003">Cell membrane</keyword>
<keyword evidence="6" id="KW-0788">Thiol protease</keyword>
<comment type="subcellular location">
    <subcellularLocation>
        <location evidence="1">Cell membrane</location>
        <topology evidence="1">Multi-pass membrane protein</topology>
    </subcellularLocation>
</comment>
<feature type="domain" description="ABC transmembrane type-1" evidence="12">
    <location>
        <begin position="23"/>
        <end position="318"/>
    </location>
</feature>
<evidence type="ECO:0000256" key="10">
    <source>
        <dbReference type="SAM" id="Phobius"/>
    </source>
</evidence>
<feature type="transmembrane region" description="Helical" evidence="10">
    <location>
        <begin position="21"/>
        <end position="50"/>
    </location>
</feature>
<accession>A0A7W5ATZ2</accession>
<name>A0A7W5ATZ2_9BACL</name>
<dbReference type="FunFam" id="3.40.50.300:FF:000299">
    <property type="entry name" value="ABC transporter ATP-binding protein/permease"/>
    <property type="match status" value="1"/>
</dbReference>
<evidence type="ECO:0000256" key="6">
    <source>
        <dbReference type="ARBA" id="ARBA00022807"/>
    </source>
</evidence>
<dbReference type="PROSITE" id="PS00211">
    <property type="entry name" value="ABC_TRANSPORTER_1"/>
    <property type="match status" value="1"/>
</dbReference>
<evidence type="ECO:0000259" key="11">
    <source>
        <dbReference type="PROSITE" id="PS50893"/>
    </source>
</evidence>
<dbReference type="Pfam" id="PF00664">
    <property type="entry name" value="ABC_membrane"/>
    <property type="match status" value="1"/>
</dbReference>
<dbReference type="Proteomes" id="UP000570361">
    <property type="component" value="Unassembled WGS sequence"/>
</dbReference>
<dbReference type="InterPro" id="IPR039421">
    <property type="entry name" value="Type_1_exporter"/>
</dbReference>
<dbReference type="EMBL" id="JACHXK010000001">
    <property type="protein sequence ID" value="MBB3108738.1"/>
    <property type="molecule type" value="Genomic_DNA"/>
</dbReference>
<dbReference type="SUPFAM" id="SSF90123">
    <property type="entry name" value="ABC transporter transmembrane region"/>
    <property type="match status" value="1"/>
</dbReference>
<evidence type="ECO:0000256" key="7">
    <source>
        <dbReference type="ARBA" id="ARBA00022840"/>
    </source>
</evidence>
<evidence type="ECO:0000256" key="4">
    <source>
        <dbReference type="ARBA" id="ARBA00022692"/>
    </source>
</evidence>
<proteinExistence type="predicted"/>
<dbReference type="Pfam" id="PF00005">
    <property type="entry name" value="ABC_tran"/>
    <property type="match status" value="1"/>
</dbReference>
<keyword evidence="5" id="KW-0547">Nucleotide-binding</keyword>
<keyword evidence="6" id="KW-0378">Hydrolase</keyword>
<dbReference type="GO" id="GO:0005524">
    <property type="term" value="F:ATP binding"/>
    <property type="evidence" value="ECO:0007669"/>
    <property type="project" value="UniProtKB-KW"/>
</dbReference>
<evidence type="ECO:0000256" key="1">
    <source>
        <dbReference type="ARBA" id="ARBA00004651"/>
    </source>
</evidence>
<dbReference type="GO" id="GO:0008234">
    <property type="term" value="F:cysteine-type peptidase activity"/>
    <property type="evidence" value="ECO:0007669"/>
    <property type="project" value="UniProtKB-KW"/>
</dbReference>
<evidence type="ECO:0000256" key="8">
    <source>
        <dbReference type="ARBA" id="ARBA00022989"/>
    </source>
</evidence>
<reference evidence="13 14" key="1">
    <citation type="submission" date="2020-08" db="EMBL/GenBank/DDBJ databases">
        <title>Genomic Encyclopedia of Type Strains, Phase III (KMG-III): the genomes of soil and plant-associated and newly described type strains.</title>
        <authorList>
            <person name="Whitman W."/>
        </authorList>
    </citation>
    <scope>NUCLEOTIDE SEQUENCE [LARGE SCALE GENOMIC DNA]</scope>
    <source>
        <strain evidence="13 14">CECT 5862</strain>
    </source>
</reference>
<dbReference type="PANTHER" id="PTHR43394:SF1">
    <property type="entry name" value="ATP-BINDING CASSETTE SUB-FAMILY B MEMBER 10, MITOCHONDRIAL"/>
    <property type="match status" value="1"/>
</dbReference>
<dbReference type="PROSITE" id="PS50893">
    <property type="entry name" value="ABC_TRANSPORTER_2"/>
    <property type="match status" value="1"/>
</dbReference>
<dbReference type="AlphaFoldDB" id="A0A7W5ATZ2"/>
<keyword evidence="9 10" id="KW-0472">Membrane</keyword>
<keyword evidence="8 10" id="KW-1133">Transmembrane helix</keyword>
<feature type="transmembrane region" description="Helical" evidence="10">
    <location>
        <begin position="264"/>
        <end position="285"/>
    </location>
</feature>
<gene>
    <name evidence="13" type="ORF">FHS18_000766</name>
</gene>
<dbReference type="PROSITE" id="PS50929">
    <property type="entry name" value="ABC_TM1F"/>
    <property type="match status" value="1"/>
</dbReference>
<dbReference type="InterPro" id="IPR003439">
    <property type="entry name" value="ABC_transporter-like_ATP-bd"/>
</dbReference>
<comment type="caution">
    <text evidence="13">The sequence shown here is derived from an EMBL/GenBank/DDBJ whole genome shotgun (WGS) entry which is preliminary data.</text>
</comment>
<evidence type="ECO:0000259" key="12">
    <source>
        <dbReference type="PROSITE" id="PS50929"/>
    </source>
</evidence>
<evidence type="ECO:0000256" key="2">
    <source>
        <dbReference type="ARBA" id="ARBA00022448"/>
    </source>
</evidence>
<dbReference type="SUPFAM" id="SSF52540">
    <property type="entry name" value="P-loop containing nucleoside triphosphate hydrolases"/>
    <property type="match status" value="1"/>
</dbReference>
<dbReference type="GO" id="GO:0005886">
    <property type="term" value="C:plasma membrane"/>
    <property type="evidence" value="ECO:0007669"/>
    <property type="project" value="UniProtKB-SubCell"/>
</dbReference>
<evidence type="ECO:0000256" key="5">
    <source>
        <dbReference type="ARBA" id="ARBA00022741"/>
    </source>
</evidence>
<evidence type="ECO:0000313" key="13">
    <source>
        <dbReference type="EMBL" id="MBB3108738.1"/>
    </source>
</evidence>
<dbReference type="GO" id="GO:0015421">
    <property type="term" value="F:ABC-type oligopeptide transporter activity"/>
    <property type="evidence" value="ECO:0007669"/>
    <property type="project" value="TreeGrafter"/>
</dbReference>
<feature type="domain" description="ABC transporter" evidence="11">
    <location>
        <begin position="357"/>
        <end position="593"/>
    </location>
</feature>
<dbReference type="GO" id="GO:0016887">
    <property type="term" value="F:ATP hydrolysis activity"/>
    <property type="evidence" value="ECO:0007669"/>
    <property type="project" value="InterPro"/>
</dbReference>
<dbReference type="Gene3D" id="1.20.1560.10">
    <property type="entry name" value="ABC transporter type 1, transmembrane domain"/>
    <property type="match status" value="1"/>
</dbReference>
<keyword evidence="14" id="KW-1185">Reference proteome</keyword>
<evidence type="ECO:0000256" key="3">
    <source>
        <dbReference type="ARBA" id="ARBA00022475"/>
    </source>
</evidence>
<keyword evidence="6" id="KW-0645">Protease</keyword>
<keyword evidence="7 13" id="KW-0067">ATP-binding</keyword>
<dbReference type="InterPro" id="IPR036640">
    <property type="entry name" value="ABC1_TM_sf"/>
</dbReference>
<dbReference type="SMART" id="SM00382">
    <property type="entry name" value="AAA"/>
    <property type="match status" value="1"/>
</dbReference>
<dbReference type="Gene3D" id="3.40.50.300">
    <property type="entry name" value="P-loop containing nucleotide triphosphate hydrolases"/>
    <property type="match status" value="1"/>
</dbReference>
<evidence type="ECO:0000313" key="14">
    <source>
        <dbReference type="Proteomes" id="UP000570361"/>
    </source>
</evidence>
<organism evidence="13 14">
    <name type="scientific">Paenibacillus phyllosphaerae</name>
    <dbReference type="NCBI Taxonomy" id="274593"/>
    <lineage>
        <taxon>Bacteria</taxon>
        <taxon>Bacillati</taxon>
        <taxon>Bacillota</taxon>
        <taxon>Bacilli</taxon>
        <taxon>Bacillales</taxon>
        <taxon>Paenibacillaceae</taxon>
        <taxon>Paenibacillus</taxon>
    </lineage>
</organism>
<sequence length="596" mass="66132">MAAMWVYVRKLYGYAGFRLPLHLIGMIAVSMLEGLNLFILVPLLSLIGLFDSAGNGLPFVNLLSDALQGLPATGKLAVILGLFVVIITLQAVLQRAQSDWGERIEQGYIRHLRTDIYTGLLQARWTFFLSKKRSDYLHILTAELPRVSFGIYQVLNLATVLLFTAVQVALAVYLSWPLTLCILACGLMLALLTRTYARQARVLGDEATALSETYYGGITEHLSGLKEIKSNRLERHHLQWFRALTSKMEKNVIGFNRVQSMSQFYYRLASGLLLALFLFLAVAVFRVPGERLVMIVIIFSRLWPKFASLQSGGEQLAQTLPAFASLERLERDLAAVREAGNDATTDSEHPLVVTGHIECRNVCYRYDTEAAGYTLDHIQLQIPAHSMTAIVGRSGAGKSTLIDLLIGLIEPEQGTVLVDGIPLDAKRALALRDRVGYVPQEPFLFHATLRENLRLAAPEATEDRMWEALRLSASEPFVRQLPQGLDTLLGDRGIRLSGGERQRIVLARALLRKPAILILDEATSALDSESEVFIQEALTRLQGSMTIIVIAHRLSTIRGADQVLVMDNGAIIQQGAYHQVKSDTDGMFSRLLQLQA</sequence>
<feature type="transmembrane region" description="Helical" evidence="10">
    <location>
        <begin position="176"/>
        <end position="193"/>
    </location>
</feature>
<feature type="transmembrane region" description="Helical" evidence="10">
    <location>
        <begin position="70"/>
        <end position="93"/>
    </location>
</feature>
<dbReference type="InterPro" id="IPR017871">
    <property type="entry name" value="ABC_transporter-like_CS"/>
</dbReference>
<dbReference type="InterPro" id="IPR011527">
    <property type="entry name" value="ABC1_TM_dom"/>
</dbReference>
<keyword evidence="2" id="KW-0813">Transport</keyword>
<dbReference type="PANTHER" id="PTHR43394">
    <property type="entry name" value="ATP-DEPENDENT PERMEASE MDL1, MITOCHONDRIAL"/>
    <property type="match status" value="1"/>
</dbReference>
<dbReference type="InterPro" id="IPR003593">
    <property type="entry name" value="AAA+_ATPase"/>
</dbReference>
<protein>
    <submittedName>
        <fullName evidence="13">ATP-binding cassette subfamily C protein</fullName>
    </submittedName>
</protein>